<dbReference type="EMBL" id="CM046126">
    <property type="protein sequence ID" value="KAI8427088.1"/>
    <property type="molecule type" value="Genomic_DNA"/>
</dbReference>
<comment type="caution">
    <text evidence="1">The sequence shown here is derived from an EMBL/GenBank/DDBJ whole genome shotgun (WGS) entry which is preliminary data.</text>
</comment>
<accession>A0ACC0JSH2</accession>
<keyword evidence="2" id="KW-1185">Reference proteome</keyword>
<evidence type="ECO:0000313" key="2">
    <source>
        <dbReference type="Proteomes" id="UP001064048"/>
    </source>
</evidence>
<gene>
    <name evidence="1" type="ORF">MSG28_014726</name>
</gene>
<sequence>MLKESHDSDEEVHKREELIKLLTVIIQCSTATPFKWHANKFMCFYCSCPFEHSTTLIQHTKEEHEDAKLRTILRSTATKSRSIKLDVRDLYCKKCDIPIQNLQELVNHLTEKHGLDMDKEITHCIYPYVLSEGDMSCLECTMPFRFFGPLLIHTHKYHSKTKQFLCEHCGQGFIARANVDSHIRNAHPDLCTFQCKECEEIFPSSYKLNHHVEKSHGPARMKCPKCPEILTSSYLKKRHLAFVHDVKSAQFQCDMCPKIFTLKNSLLAHKQRVHLKEKNFACEICGFKVFSKDLLRRHMVKHDDSRPFECDLCQKTFQRKKTLEYHRRIHTNDKRNQCKECGRAFVQWTSLKLHMRVHHSGTNETWTEDDQNMRN</sequence>
<proteinExistence type="predicted"/>
<evidence type="ECO:0000313" key="1">
    <source>
        <dbReference type="EMBL" id="KAI8427088.1"/>
    </source>
</evidence>
<name>A0ACC0JSH2_CHOFU</name>
<reference evidence="1 2" key="1">
    <citation type="journal article" date="2022" name="Genome Biol. Evol.">
        <title>The Spruce Budworm Genome: Reconstructing the Evolutionary History of Antifreeze Proteins.</title>
        <authorList>
            <person name="Beliveau C."/>
            <person name="Gagne P."/>
            <person name="Picq S."/>
            <person name="Vernygora O."/>
            <person name="Keeling C.I."/>
            <person name="Pinkney K."/>
            <person name="Doucet D."/>
            <person name="Wen F."/>
            <person name="Johnston J.S."/>
            <person name="Maaroufi H."/>
            <person name="Boyle B."/>
            <person name="Laroche J."/>
            <person name="Dewar K."/>
            <person name="Juretic N."/>
            <person name="Blackburn G."/>
            <person name="Nisole A."/>
            <person name="Brunet B."/>
            <person name="Brandao M."/>
            <person name="Lumley L."/>
            <person name="Duan J."/>
            <person name="Quan G."/>
            <person name="Lucarotti C.J."/>
            <person name="Roe A.D."/>
            <person name="Sperling F.A.H."/>
            <person name="Levesque R.C."/>
            <person name="Cusson M."/>
        </authorList>
    </citation>
    <scope>NUCLEOTIDE SEQUENCE [LARGE SCALE GENOMIC DNA]</scope>
    <source>
        <strain evidence="1">Glfc:IPQL:Cfum</strain>
    </source>
</reference>
<organism evidence="1 2">
    <name type="scientific">Choristoneura fumiferana</name>
    <name type="common">Spruce budworm moth</name>
    <name type="synonym">Archips fumiferana</name>
    <dbReference type="NCBI Taxonomy" id="7141"/>
    <lineage>
        <taxon>Eukaryota</taxon>
        <taxon>Metazoa</taxon>
        <taxon>Ecdysozoa</taxon>
        <taxon>Arthropoda</taxon>
        <taxon>Hexapoda</taxon>
        <taxon>Insecta</taxon>
        <taxon>Pterygota</taxon>
        <taxon>Neoptera</taxon>
        <taxon>Endopterygota</taxon>
        <taxon>Lepidoptera</taxon>
        <taxon>Glossata</taxon>
        <taxon>Ditrysia</taxon>
        <taxon>Tortricoidea</taxon>
        <taxon>Tortricidae</taxon>
        <taxon>Tortricinae</taxon>
        <taxon>Choristoneura</taxon>
    </lineage>
</organism>
<dbReference type="Proteomes" id="UP001064048">
    <property type="component" value="Chromosome 26"/>
</dbReference>
<protein>
    <submittedName>
        <fullName evidence="1">Uncharacterized protein</fullName>
    </submittedName>
</protein>